<evidence type="ECO:0000313" key="1">
    <source>
        <dbReference type="EMBL" id="KUM65840.1"/>
    </source>
</evidence>
<dbReference type="AlphaFoldDB" id="A0A117NRR3"/>
<reference evidence="1 2" key="1">
    <citation type="submission" date="2015-10" db="EMBL/GenBank/DDBJ databases">
        <title>Genome sequencing of Penicillium freii.</title>
        <authorList>
            <person name="Nguyen H.D."/>
            <person name="Visagie C.M."/>
            <person name="Seifert K.A."/>
        </authorList>
    </citation>
    <scope>NUCLEOTIDE SEQUENCE [LARGE SCALE GENOMIC DNA]</scope>
    <source>
        <strain evidence="1 2">DAOM 242723</strain>
    </source>
</reference>
<dbReference type="Proteomes" id="UP000055045">
    <property type="component" value="Unassembled WGS sequence"/>
</dbReference>
<dbReference type="EMBL" id="LLXE01000019">
    <property type="protein sequence ID" value="KUM65840.1"/>
    <property type="molecule type" value="Genomic_DNA"/>
</dbReference>
<proteinExistence type="predicted"/>
<name>A0A117NRR3_PENFR</name>
<sequence length="72" mass="7313">MYAIAKGSGYATRQYGSEGRPRALPCILLAAAKGPGGCSGNAHGGNLVTAAYVALFRSFLQQPGRASSIGRA</sequence>
<gene>
    <name evidence="1" type="ORF">ACN42_g1254</name>
</gene>
<accession>A0A117NRR3</accession>
<comment type="caution">
    <text evidence="1">The sequence shown here is derived from an EMBL/GenBank/DDBJ whole genome shotgun (WGS) entry which is preliminary data.</text>
</comment>
<evidence type="ECO:0000313" key="2">
    <source>
        <dbReference type="Proteomes" id="UP000055045"/>
    </source>
</evidence>
<keyword evidence="2" id="KW-1185">Reference proteome</keyword>
<protein>
    <submittedName>
        <fullName evidence="1">Uncharacterized protein</fullName>
    </submittedName>
</protein>
<organism evidence="1 2">
    <name type="scientific">Penicillium freii</name>
    <dbReference type="NCBI Taxonomy" id="48697"/>
    <lineage>
        <taxon>Eukaryota</taxon>
        <taxon>Fungi</taxon>
        <taxon>Dikarya</taxon>
        <taxon>Ascomycota</taxon>
        <taxon>Pezizomycotina</taxon>
        <taxon>Eurotiomycetes</taxon>
        <taxon>Eurotiomycetidae</taxon>
        <taxon>Eurotiales</taxon>
        <taxon>Aspergillaceae</taxon>
        <taxon>Penicillium</taxon>
    </lineage>
</organism>